<dbReference type="RefSeq" id="WP_012399263.1">
    <property type="nucleotide sequence ID" value="NC_010617.1"/>
</dbReference>
<accession>B2GIC0</accession>
<dbReference type="EC" id="2.3.1.-" evidence="4"/>
<dbReference type="OrthoDB" id="572496at2"/>
<dbReference type="GO" id="GO:0016747">
    <property type="term" value="F:acyltransferase activity, transferring groups other than amino-acyl groups"/>
    <property type="evidence" value="ECO:0007669"/>
    <property type="project" value="InterPro"/>
</dbReference>
<dbReference type="InterPro" id="IPR000182">
    <property type="entry name" value="GNAT_dom"/>
</dbReference>
<dbReference type="AlphaFoldDB" id="B2GIC0"/>
<sequence>MPVIRLAFPADALSLPTIEAAAGEAFRSIGMPEIADDPLPDVQQLSGHASDGRVWVATVDDQVVAYALAVERDGSAHLEQVSVHPDHAGQRIGADLVDAVASWARDRGDERLTLTTFADVPWNAPYYRKLGFHPLPDEALGPQLAAELSEERARFAAPRLAMACGSGQAHL</sequence>
<keyword evidence="1 4" id="KW-0808">Transferase</keyword>
<dbReference type="EMBL" id="AP009152">
    <property type="protein sequence ID" value="BAG30542.1"/>
    <property type="molecule type" value="Genomic_DNA"/>
</dbReference>
<dbReference type="CDD" id="cd04301">
    <property type="entry name" value="NAT_SF"/>
    <property type="match status" value="1"/>
</dbReference>
<reference evidence="4 5" key="1">
    <citation type="journal article" date="2008" name="J. Bacteriol.">
        <title>Complete genome sequence of the soil actinomycete Kocuria rhizophila.</title>
        <authorList>
            <person name="Takarada H."/>
            <person name="Sekine M."/>
            <person name="Kosugi H."/>
            <person name="Matsuo Y."/>
            <person name="Fujisawa T."/>
            <person name="Omata S."/>
            <person name="Kishi E."/>
            <person name="Shimizu A."/>
            <person name="Tsukatani N."/>
            <person name="Tanikawa S."/>
            <person name="Fujita N."/>
            <person name="Harayama S."/>
        </authorList>
    </citation>
    <scope>NUCLEOTIDE SEQUENCE [LARGE SCALE GENOMIC DNA]</scope>
    <source>
        <strain evidence="5">ATCC 9341 / DSM 348 / NBRC 103217 / DC2201</strain>
    </source>
</reference>
<keyword evidence="2 4" id="KW-0012">Acyltransferase</keyword>
<feature type="domain" description="N-acetyltransferase" evidence="3">
    <location>
        <begin position="2"/>
        <end position="153"/>
    </location>
</feature>
<dbReference type="Proteomes" id="UP000008838">
    <property type="component" value="Chromosome"/>
</dbReference>
<dbReference type="InterPro" id="IPR016181">
    <property type="entry name" value="Acyl_CoA_acyltransferase"/>
</dbReference>
<proteinExistence type="predicted"/>
<dbReference type="InterPro" id="IPR050832">
    <property type="entry name" value="Bact_Acetyltransf"/>
</dbReference>
<dbReference type="Gene3D" id="3.40.630.30">
    <property type="match status" value="1"/>
</dbReference>
<evidence type="ECO:0000313" key="4">
    <source>
        <dbReference type="EMBL" id="BAG30542.1"/>
    </source>
</evidence>
<protein>
    <submittedName>
        <fullName evidence="4">Putative acetyltransferase</fullName>
        <ecNumber evidence="4">2.3.1.-</ecNumber>
    </submittedName>
</protein>
<evidence type="ECO:0000256" key="1">
    <source>
        <dbReference type="ARBA" id="ARBA00022679"/>
    </source>
</evidence>
<dbReference type="KEGG" id="krh:KRH_21950"/>
<evidence type="ECO:0000259" key="3">
    <source>
        <dbReference type="PROSITE" id="PS51186"/>
    </source>
</evidence>
<evidence type="ECO:0000313" key="5">
    <source>
        <dbReference type="Proteomes" id="UP000008838"/>
    </source>
</evidence>
<dbReference type="PANTHER" id="PTHR43877">
    <property type="entry name" value="AMINOALKYLPHOSPHONATE N-ACETYLTRANSFERASE-RELATED-RELATED"/>
    <property type="match status" value="1"/>
</dbReference>
<dbReference type="HOGENOM" id="CLU_096760_0_0_11"/>
<evidence type="ECO:0000256" key="2">
    <source>
        <dbReference type="ARBA" id="ARBA00023315"/>
    </source>
</evidence>
<keyword evidence="5" id="KW-1185">Reference proteome</keyword>
<name>B2GIC0_KOCRD</name>
<gene>
    <name evidence="4" type="ordered locus">KRH_21950</name>
</gene>
<dbReference type="PROSITE" id="PS51186">
    <property type="entry name" value="GNAT"/>
    <property type="match status" value="1"/>
</dbReference>
<organism evidence="4 5">
    <name type="scientific">Kocuria rhizophila (strain ATCC 9341 / DSM 348 / NBRC 103217 / DC2201)</name>
    <dbReference type="NCBI Taxonomy" id="378753"/>
    <lineage>
        <taxon>Bacteria</taxon>
        <taxon>Bacillati</taxon>
        <taxon>Actinomycetota</taxon>
        <taxon>Actinomycetes</taxon>
        <taxon>Micrococcales</taxon>
        <taxon>Micrococcaceae</taxon>
        <taxon>Kocuria</taxon>
    </lineage>
</organism>
<dbReference type="eggNOG" id="COG0456">
    <property type="taxonomic scope" value="Bacteria"/>
</dbReference>
<dbReference type="SUPFAM" id="SSF55729">
    <property type="entry name" value="Acyl-CoA N-acyltransferases (Nat)"/>
    <property type="match status" value="1"/>
</dbReference>
<dbReference type="Pfam" id="PF00583">
    <property type="entry name" value="Acetyltransf_1"/>
    <property type="match status" value="1"/>
</dbReference>